<protein>
    <submittedName>
        <fullName evidence="2">PIG-L family deacetylase</fullName>
    </submittedName>
</protein>
<keyword evidence="3" id="KW-1185">Reference proteome</keyword>
<dbReference type="Gene3D" id="3.40.50.10320">
    <property type="entry name" value="LmbE-like"/>
    <property type="match status" value="1"/>
</dbReference>
<dbReference type="Proteomes" id="UP000540128">
    <property type="component" value="Unassembled WGS sequence"/>
</dbReference>
<dbReference type="InterPro" id="IPR003737">
    <property type="entry name" value="GlcNAc_PI_deacetylase-related"/>
</dbReference>
<dbReference type="GO" id="GO:0016137">
    <property type="term" value="P:glycoside metabolic process"/>
    <property type="evidence" value="ECO:0007669"/>
    <property type="project" value="UniProtKB-ARBA"/>
</dbReference>
<reference evidence="2 3" key="1">
    <citation type="submission" date="2020-03" db="EMBL/GenBank/DDBJ databases">
        <title>Complete genome sequence of sixteen Streptomyces strains facilitates identification of candidate genes involved in plant growth-promotion in grain legumes and cereals.</title>
        <authorList>
            <person name="Gopalakrishnan S."/>
            <person name="Thakur V."/>
            <person name="Saxena R."/>
            <person name="Vadlamudi S."/>
            <person name="Purohit S."/>
            <person name="Kumar V."/>
            <person name="Rathore A."/>
            <person name="Chitikineni A."/>
            <person name="Varshney R.K."/>
        </authorList>
    </citation>
    <scope>NUCLEOTIDE SEQUENCE [LARGE SCALE GENOMIC DNA]</scope>
    <source>
        <strain evidence="2 3">KAI-180</strain>
    </source>
</reference>
<dbReference type="InterPro" id="IPR024078">
    <property type="entry name" value="LmbE-like_dom_sf"/>
</dbReference>
<dbReference type="Pfam" id="PF02585">
    <property type="entry name" value="PIG-L"/>
    <property type="match status" value="1"/>
</dbReference>
<dbReference type="RefSeq" id="WP_175458758.1">
    <property type="nucleotide sequence ID" value="NZ_JAANNT010000005.1"/>
</dbReference>
<organism evidence="2 3">
    <name type="scientific">Streptomyces odorifer</name>
    <dbReference type="NCBI Taxonomy" id="53450"/>
    <lineage>
        <taxon>Bacteria</taxon>
        <taxon>Bacillati</taxon>
        <taxon>Actinomycetota</taxon>
        <taxon>Actinomycetes</taxon>
        <taxon>Kitasatosporales</taxon>
        <taxon>Streptomycetaceae</taxon>
        <taxon>Streptomyces</taxon>
        <taxon>Streptomyces albidoflavus group</taxon>
    </lineage>
</organism>
<accession>A0A7Y6C7R7</accession>
<dbReference type="SUPFAM" id="SSF102588">
    <property type="entry name" value="LmbE-like"/>
    <property type="match status" value="1"/>
</dbReference>
<evidence type="ECO:0000256" key="1">
    <source>
        <dbReference type="ARBA" id="ARBA00022833"/>
    </source>
</evidence>
<proteinExistence type="predicted"/>
<gene>
    <name evidence="2" type="ORF">G6W59_09015</name>
</gene>
<keyword evidence="1" id="KW-0862">Zinc</keyword>
<evidence type="ECO:0000313" key="3">
    <source>
        <dbReference type="Proteomes" id="UP000540128"/>
    </source>
</evidence>
<comment type="caution">
    <text evidence="2">The sequence shown here is derived from an EMBL/GenBank/DDBJ whole genome shotgun (WGS) entry which is preliminary data.</text>
</comment>
<name>A0A7Y6C7R7_9ACTN</name>
<dbReference type="EMBL" id="JAANNT010000005">
    <property type="protein sequence ID" value="NUV28473.1"/>
    <property type="molecule type" value="Genomic_DNA"/>
</dbReference>
<sequence>MTPPWRTVVLSPHFDDAALSVAALVRQLPRPLTVVTVFGGPPPEGGPVSWWDATCGFSSAAEAYACRRAEDARACTLLEAEQTLLPNPDGPYGTAGPLRGLDPLLTGLTPDTTVLVPLGTNQPDHERVRHQALAALDRPDAARTWVYADLPYTGHLPEWATDGASAALAASQKWGLAYQELTRHRPCTVAHDLRLDDEQWAAKRAAVLCHASQLAPLAADHGSLAARSGPLRAELAWTLDARPRPGA</sequence>
<dbReference type="AlphaFoldDB" id="A0A7Y6C7R7"/>
<evidence type="ECO:0000313" key="2">
    <source>
        <dbReference type="EMBL" id="NUV28473.1"/>
    </source>
</evidence>